<dbReference type="AlphaFoldDB" id="A0A846H4Z5"/>
<keyword evidence="3" id="KW-0238">DNA-binding</keyword>
<keyword evidence="4" id="KW-0233">DNA recombination</keyword>
<feature type="domain" description="Cas12f1-like TNB" evidence="6">
    <location>
        <begin position="304"/>
        <end position="380"/>
    </location>
</feature>
<keyword evidence="2" id="KW-0815">Transposition</keyword>
<evidence type="ECO:0000256" key="2">
    <source>
        <dbReference type="ARBA" id="ARBA00022578"/>
    </source>
</evidence>
<reference evidence="7 8" key="1">
    <citation type="journal article" date="2015" name="Genome Announc.">
        <title>Draft Genome Sequence of Cyanobacterium Hassallia byssoidea Strain VB512170, Isolated from Monuments in India.</title>
        <authorList>
            <person name="Singh D."/>
            <person name="Chandrababunaidu M.M."/>
            <person name="Panda A."/>
            <person name="Sen D."/>
            <person name="Bhattacharyya S."/>
            <person name="Adhikary S.P."/>
            <person name="Tripathy S."/>
        </authorList>
    </citation>
    <scope>NUCLEOTIDE SEQUENCE [LARGE SCALE GENOMIC DNA]</scope>
    <source>
        <strain evidence="7 8">VB512170</strain>
    </source>
</reference>
<feature type="domain" description="Probable transposase IS891/IS1136/IS1341" evidence="5">
    <location>
        <begin position="170"/>
        <end position="283"/>
    </location>
</feature>
<dbReference type="Pfam" id="PF07282">
    <property type="entry name" value="Cas12f1-like_TNB"/>
    <property type="match status" value="1"/>
</dbReference>
<gene>
    <name evidence="7" type="primary">tnpB</name>
    <name evidence="7" type="ORF">PI95_003580</name>
</gene>
<dbReference type="GO" id="GO:0032196">
    <property type="term" value="P:transposition"/>
    <property type="evidence" value="ECO:0007669"/>
    <property type="project" value="UniProtKB-KW"/>
</dbReference>
<dbReference type="NCBIfam" id="NF040570">
    <property type="entry name" value="guided_TnpB"/>
    <property type="match status" value="1"/>
</dbReference>
<proteinExistence type="inferred from homology"/>
<dbReference type="GO" id="GO:0003677">
    <property type="term" value="F:DNA binding"/>
    <property type="evidence" value="ECO:0007669"/>
    <property type="project" value="UniProtKB-KW"/>
</dbReference>
<accession>A0A846H4Z5</accession>
<dbReference type="NCBIfam" id="TIGR01766">
    <property type="entry name" value="IS200/IS605 family accessory protein TnpB-like domain"/>
    <property type="match status" value="1"/>
</dbReference>
<sequence>MELVERHIISYNHQFYKEASDLCWRGKNLYNYSNYLVRQSFIKSKKYLDNCQIYHLLKQHESYKCLPAKVSNQVLISLHKNWKSFFQAIQEWSKHPEKFLGRPKLPQYKDKQKGRYFVVYEKGAISKRALKLGLVKLSGTNIEFPTKIDVKNLLQVRIIPKCGQYVIEVVYKAEKLLTHLDTSLVASIDIGIDNLAALTSNQLGFKPVLVNGKPLKSINHYYNKRKALGQSCLKSSRQISRKIEELTRKRNNRVDNYLHCCSRFIINKLVEFGIGTLVIGKNDNWKQSCNLGKINNQNFTNIPHARFIDMLEYKAELVGITVLIHEESYTSVASFLDNDPIPVYQANNKHTIKFAGVRTKKWYRSASGTVHADVNGSLNIMRKVVPAAFSLGISGVAVHPYRVTPVKVA</sequence>
<keyword evidence="8" id="KW-1185">Reference proteome</keyword>
<dbReference type="InterPro" id="IPR010095">
    <property type="entry name" value="Cas12f1-like_TNB"/>
</dbReference>
<evidence type="ECO:0000313" key="7">
    <source>
        <dbReference type="EMBL" id="NEU71689.1"/>
    </source>
</evidence>
<evidence type="ECO:0000313" key="8">
    <source>
        <dbReference type="Proteomes" id="UP000031549"/>
    </source>
</evidence>
<evidence type="ECO:0000259" key="6">
    <source>
        <dbReference type="Pfam" id="PF07282"/>
    </source>
</evidence>
<dbReference type="GO" id="GO:0006310">
    <property type="term" value="P:DNA recombination"/>
    <property type="evidence" value="ECO:0007669"/>
    <property type="project" value="UniProtKB-KW"/>
</dbReference>
<dbReference type="EMBL" id="JTCM02000004">
    <property type="protein sequence ID" value="NEU71689.1"/>
    <property type="molecule type" value="Genomic_DNA"/>
</dbReference>
<organism evidence="7 8">
    <name type="scientific">Hassallia byssoidea VB512170</name>
    <dbReference type="NCBI Taxonomy" id="1304833"/>
    <lineage>
        <taxon>Bacteria</taxon>
        <taxon>Bacillati</taxon>
        <taxon>Cyanobacteriota</taxon>
        <taxon>Cyanophyceae</taxon>
        <taxon>Nostocales</taxon>
        <taxon>Tolypothrichaceae</taxon>
        <taxon>Hassallia</taxon>
    </lineage>
</organism>
<dbReference type="RefSeq" id="WP_039752700.1">
    <property type="nucleotide sequence ID" value="NZ_JTCM02000004.1"/>
</dbReference>
<evidence type="ECO:0000259" key="5">
    <source>
        <dbReference type="Pfam" id="PF01385"/>
    </source>
</evidence>
<comment type="similarity">
    <text evidence="1">In the C-terminal section; belongs to the transposase 35 family.</text>
</comment>
<comment type="caution">
    <text evidence="7">The sequence shown here is derived from an EMBL/GenBank/DDBJ whole genome shotgun (WGS) entry which is preliminary data.</text>
</comment>
<protein>
    <submittedName>
        <fullName evidence="7">IS200/IS605 family element transposase accessory protein TnpB</fullName>
    </submittedName>
</protein>
<dbReference type="Proteomes" id="UP000031549">
    <property type="component" value="Unassembled WGS sequence"/>
</dbReference>
<evidence type="ECO:0000256" key="3">
    <source>
        <dbReference type="ARBA" id="ARBA00023125"/>
    </source>
</evidence>
<name>A0A846H4Z5_9CYAN</name>
<evidence type="ECO:0000256" key="4">
    <source>
        <dbReference type="ARBA" id="ARBA00023172"/>
    </source>
</evidence>
<dbReference type="Pfam" id="PF01385">
    <property type="entry name" value="OrfB_IS605"/>
    <property type="match status" value="1"/>
</dbReference>
<evidence type="ECO:0000256" key="1">
    <source>
        <dbReference type="ARBA" id="ARBA00008761"/>
    </source>
</evidence>
<dbReference type="InterPro" id="IPR001959">
    <property type="entry name" value="Transposase"/>
</dbReference>